<name>A0ABS3BLZ3_9BACT</name>
<protein>
    <submittedName>
        <fullName evidence="2">Uncharacterized protein</fullName>
    </submittedName>
</protein>
<evidence type="ECO:0000313" key="2">
    <source>
        <dbReference type="EMBL" id="MBN7800090.1"/>
    </source>
</evidence>
<organism evidence="2 3">
    <name type="scientific">Algoriphagus aestuariicola</name>
    <dbReference type="NCBI Taxonomy" id="1852016"/>
    <lineage>
        <taxon>Bacteria</taxon>
        <taxon>Pseudomonadati</taxon>
        <taxon>Bacteroidota</taxon>
        <taxon>Cytophagia</taxon>
        <taxon>Cytophagales</taxon>
        <taxon>Cyclobacteriaceae</taxon>
        <taxon>Algoriphagus</taxon>
    </lineage>
</organism>
<evidence type="ECO:0000313" key="3">
    <source>
        <dbReference type="Proteomes" id="UP000664698"/>
    </source>
</evidence>
<evidence type="ECO:0000256" key="1">
    <source>
        <dbReference type="SAM" id="MobiDB-lite"/>
    </source>
</evidence>
<sequence length="73" mass="8380">MVKFAIIHRPELILREILGFCRIPTPHNGWSPVGGLFVVNNKTMVSPQTRKDLPWSCAKTEQKNVRKKPANQR</sequence>
<dbReference type="Proteomes" id="UP000664698">
    <property type="component" value="Unassembled WGS sequence"/>
</dbReference>
<keyword evidence="3" id="KW-1185">Reference proteome</keyword>
<gene>
    <name evidence="2" type="ORF">J0A67_04410</name>
</gene>
<proteinExistence type="predicted"/>
<comment type="caution">
    <text evidence="2">The sequence shown here is derived from an EMBL/GenBank/DDBJ whole genome shotgun (WGS) entry which is preliminary data.</text>
</comment>
<dbReference type="RefSeq" id="WP_206568053.1">
    <property type="nucleotide sequence ID" value="NZ_JAFKCW010000001.1"/>
</dbReference>
<accession>A0ABS3BLZ3</accession>
<reference evidence="2 3" key="1">
    <citation type="submission" date="2021-03" db="EMBL/GenBank/DDBJ databases">
        <title>novel species isolated from a fishpond in China.</title>
        <authorList>
            <person name="Lu H."/>
            <person name="Cai Z."/>
        </authorList>
    </citation>
    <scope>NUCLEOTIDE SEQUENCE [LARGE SCALE GENOMIC DNA]</scope>
    <source>
        <strain evidence="2 3">JCM 31546</strain>
    </source>
</reference>
<dbReference type="EMBL" id="JAFKCW010000001">
    <property type="protein sequence ID" value="MBN7800090.1"/>
    <property type="molecule type" value="Genomic_DNA"/>
</dbReference>
<feature type="region of interest" description="Disordered" evidence="1">
    <location>
        <begin position="53"/>
        <end position="73"/>
    </location>
</feature>